<dbReference type="InterPro" id="IPR011029">
    <property type="entry name" value="DEATH-like_dom_sf"/>
</dbReference>
<dbReference type="GO" id="GO:0005524">
    <property type="term" value="F:ATP binding"/>
    <property type="evidence" value="ECO:0007669"/>
    <property type="project" value="InterPro"/>
</dbReference>
<dbReference type="Pfam" id="PF07714">
    <property type="entry name" value="PK_Tyr_Ser-Thr"/>
    <property type="match status" value="1"/>
</dbReference>
<dbReference type="GO" id="GO:0043123">
    <property type="term" value="P:positive regulation of canonical NF-kappaB signal transduction"/>
    <property type="evidence" value="ECO:0007669"/>
    <property type="project" value="UniProtKB-ARBA"/>
</dbReference>
<dbReference type="Gene3D" id="1.10.510.10">
    <property type="entry name" value="Transferase(Phosphotransferase) domain 1"/>
    <property type="match status" value="1"/>
</dbReference>
<sequence length="688" mass="78471">MSLEDIHMNTQDLLEKKQLDAGGFGTISLCFHKKHGYVVLKKVYTGPQRTEYNASLLEEGKIMRRLQHDRVVKLLGIILEDGNYSLVMEYVDRGNMMKVLQKLPLPLSVKGRFVLEIAEGMLYLHEQGFVHKDLKPENILVDRDFHIKIADLGVASFKNWSRLTQEETVRQKQIKSTFQNNAGTLFYMAPEHLSCLNVKPVEKSDVYSFGIVIWAIFADKEPYEHGINEAQICFGIMNGNRPDIKEITDKCPVEIIDLMKQCWDKESEKRPTFAEISERYKPFYYQNLGKNIEDDLKKLKKKKPESNELLNRMQSLQKKKVSEDASNSQVDQPNSLHSSQGPMTSQINEALFAASPENQPVESCETSFTPADNLESKLQCEYNYHVFGSRMDKAIPPIVYTPEMREEERRRRVSYDPYVKPSPTPQWNELYPRAEKTGSNTNPYFWPQPAATALKQGNVDVFRGPNPNSLLTGNTEGLYGLHSANTFSLSKPPVPESGLNLQSQTNANWYPKNADTDTGNKDSTSFTRGTFTYYPPAPRVSTEDSVKYNISNSSGIQIGSYNHMKIEEHNQHISTSPVATEATYTHYEASGIFDDATVLTDKHLNLVREKLAKQWKHCARKLGFCDPEIDEIDHDYERDGLKEKVYQMLLKWVMREGSKGATVGKLARALFGCQRLDLLTSLMQINEE</sequence>
<feature type="domain" description="Death" evidence="3">
    <location>
        <begin position="600"/>
        <end position="686"/>
    </location>
</feature>
<dbReference type="CDD" id="cd08777">
    <property type="entry name" value="Death_RIP1"/>
    <property type="match status" value="1"/>
</dbReference>
<evidence type="ECO:0000313" key="5">
    <source>
        <dbReference type="Proteomes" id="UP000524558"/>
    </source>
</evidence>
<name>A0A7K5NWR4_CHRMC</name>
<feature type="region of interest" description="Disordered" evidence="1">
    <location>
        <begin position="316"/>
        <end position="342"/>
    </location>
</feature>
<dbReference type="PANTHER" id="PTHR44329">
    <property type="entry name" value="SERINE/THREONINE-PROTEIN KINASE TNNI3K-RELATED"/>
    <property type="match status" value="1"/>
</dbReference>
<dbReference type="Proteomes" id="UP000524558">
    <property type="component" value="Unassembled WGS sequence"/>
</dbReference>
<dbReference type="InterPro" id="IPR008271">
    <property type="entry name" value="Ser/Thr_kinase_AS"/>
</dbReference>
<dbReference type="SUPFAM" id="SSF56112">
    <property type="entry name" value="Protein kinase-like (PK-like)"/>
    <property type="match status" value="1"/>
</dbReference>
<dbReference type="SMART" id="SM00220">
    <property type="entry name" value="S_TKc"/>
    <property type="match status" value="1"/>
</dbReference>
<dbReference type="GO" id="GO:0071345">
    <property type="term" value="P:cellular response to cytokine stimulus"/>
    <property type="evidence" value="ECO:0007669"/>
    <property type="project" value="UniProtKB-ARBA"/>
</dbReference>
<proteinExistence type="predicted"/>
<dbReference type="EMBL" id="VYZF01002835">
    <property type="protein sequence ID" value="NWT47419.1"/>
    <property type="molecule type" value="Genomic_DNA"/>
</dbReference>
<dbReference type="AlphaFoldDB" id="A0A7K5NWR4"/>
<organism evidence="4 5">
    <name type="scientific">Chroicocephalus maculipennis</name>
    <name type="common">Brown-hooded gull</name>
    <name type="synonym">Larus maculipennis</name>
    <dbReference type="NCBI Taxonomy" id="287016"/>
    <lineage>
        <taxon>Eukaryota</taxon>
        <taxon>Metazoa</taxon>
        <taxon>Chordata</taxon>
        <taxon>Craniata</taxon>
        <taxon>Vertebrata</taxon>
        <taxon>Euteleostomi</taxon>
        <taxon>Archelosauria</taxon>
        <taxon>Archosauria</taxon>
        <taxon>Dinosauria</taxon>
        <taxon>Saurischia</taxon>
        <taxon>Theropoda</taxon>
        <taxon>Coelurosauria</taxon>
        <taxon>Aves</taxon>
        <taxon>Neognathae</taxon>
        <taxon>Neoaves</taxon>
        <taxon>Charadriiformes</taxon>
        <taxon>Laridae</taxon>
        <taxon>Chroicocephalus</taxon>
    </lineage>
</organism>
<dbReference type="InterPro" id="IPR000719">
    <property type="entry name" value="Prot_kinase_dom"/>
</dbReference>
<dbReference type="FunFam" id="1.10.510.10:FF:000472">
    <property type="entry name" value="Receptor interacting serine/threonine kinase 1"/>
    <property type="match status" value="1"/>
</dbReference>
<evidence type="ECO:0000259" key="2">
    <source>
        <dbReference type="PROSITE" id="PS50011"/>
    </source>
</evidence>
<evidence type="ECO:0000313" key="4">
    <source>
        <dbReference type="EMBL" id="NWT47419.1"/>
    </source>
</evidence>
<dbReference type="PROSITE" id="PS50011">
    <property type="entry name" value="PROTEIN_KINASE_DOM"/>
    <property type="match status" value="1"/>
</dbReference>
<reference evidence="4 5" key="1">
    <citation type="submission" date="2019-09" db="EMBL/GenBank/DDBJ databases">
        <title>Bird 10,000 Genomes (B10K) Project - Family phase.</title>
        <authorList>
            <person name="Zhang G."/>
        </authorList>
    </citation>
    <scope>NUCLEOTIDE SEQUENCE [LARGE SCALE GENOMIC DNA]</scope>
    <source>
        <strain evidence="4">B10K-DU-021-33</strain>
        <tissue evidence="4">Mixed tissue sample</tissue>
    </source>
</reference>
<feature type="domain" description="Protein kinase" evidence="2">
    <location>
        <begin position="13"/>
        <end position="284"/>
    </location>
</feature>
<comment type="caution">
    <text evidence="4">The sequence shown here is derived from an EMBL/GenBank/DDBJ whole genome shotgun (WGS) entry which is preliminary data.</text>
</comment>
<dbReference type="InterPro" id="IPR051681">
    <property type="entry name" value="Ser/Thr_Kinases-Pseudokinases"/>
</dbReference>
<dbReference type="InterPro" id="IPR025735">
    <property type="entry name" value="RHIM"/>
</dbReference>
<dbReference type="PROSITE" id="PS00108">
    <property type="entry name" value="PROTEIN_KINASE_ST"/>
    <property type="match status" value="1"/>
</dbReference>
<dbReference type="InterPro" id="IPR001245">
    <property type="entry name" value="Ser-Thr/Tyr_kinase_cat_dom"/>
</dbReference>
<dbReference type="GO" id="GO:0004706">
    <property type="term" value="F:JUN kinase kinase kinase activity"/>
    <property type="evidence" value="ECO:0007669"/>
    <property type="project" value="TreeGrafter"/>
</dbReference>
<dbReference type="PRINTS" id="PR00109">
    <property type="entry name" value="TYRKINASE"/>
</dbReference>
<accession>A0A7K5NWR4</accession>
<dbReference type="InterPro" id="IPR011009">
    <property type="entry name" value="Kinase-like_dom_sf"/>
</dbReference>
<keyword evidence="4" id="KW-0808">Transferase</keyword>
<feature type="compositionally biased region" description="Polar residues" evidence="1">
    <location>
        <begin position="324"/>
        <end position="342"/>
    </location>
</feature>
<feature type="non-terminal residue" evidence="4">
    <location>
        <position position="1"/>
    </location>
</feature>
<dbReference type="Gene3D" id="1.10.533.10">
    <property type="entry name" value="Death Domain, Fas"/>
    <property type="match status" value="1"/>
</dbReference>
<dbReference type="SMART" id="SM00005">
    <property type="entry name" value="DEATH"/>
    <property type="match status" value="1"/>
</dbReference>
<dbReference type="SUPFAM" id="SSF47986">
    <property type="entry name" value="DEATH domain"/>
    <property type="match status" value="1"/>
</dbReference>
<feature type="non-terminal residue" evidence="4">
    <location>
        <position position="688"/>
    </location>
</feature>
<keyword evidence="4" id="KW-0418">Kinase</keyword>
<dbReference type="Pfam" id="PF00531">
    <property type="entry name" value="Death"/>
    <property type="match status" value="1"/>
</dbReference>
<keyword evidence="5" id="KW-1185">Reference proteome</keyword>
<dbReference type="PROSITE" id="PS50017">
    <property type="entry name" value="DEATH_DOMAIN"/>
    <property type="match status" value="1"/>
</dbReference>
<dbReference type="InterPro" id="IPR037934">
    <property type="entry name" value="RIP1_Death"/>
</dbReference>
<dbReference type="InterPro" id="IPR000488">
    <property type="entry name" value="Death_dom"/>
</dbReference>
<evidence type="ECO:0000256" key="1">
    <source>
        <dbReference type="SAM" id="MobiDB-lite"/>
    </source>
</evidence>
<dbReference type="GO" id="GO:0009893">
    <property type="term" value="P:positive regulation of metabolic process"/>
    <property type="evidence" value="ECO:0007669"/>
    <property type="project" value="UniProtKB-ARBA"/>
</dbReference>
<dbReference type="GO" id="GO:0031349">
    <property type="term" value="P:positive regulation of defense response"/>
    <property type="evidence" value="ECO:0007669"/>
    <property type="project" value="UniProtKB-ARBA"/>
</dbReference>
<dbReference type="PANTHER" id="PTHR44329:SF6">
    <property type="entry name" value="RECEPTOR-INTERACTING SERINE_THREONINE-PROTEIN KINASE 1"/>
    <property type="match status" value="1"/>
</dbReference>
<dbReference type="Pfam" id="PF12721">
    <property type="entry name" value="RHIM"/>
    <property type="match status" value="1"/>
</dbReference>
<evidence type="ECO:0000259" key="3">
    <source>
        <dbReference type="PROSITE" id="PS50017"/>
    </source>
</evidence>
<protein>
    <submittedName>
        <fullName evidence="4">RIPK1 kinase</fullName>
    </submittedName>
</protein>
<gene>
    <name evidence="4" type="primary">Ripk1</name>
    <name evidence="4" type="ORF">CHRMAC_R14133</name>
</gene>